<dbReference type="GO" id="GO:0009311">
    <property type="term" value="P:oligosaccharide metabolic process"/>
    <property type="evidence" value="ECO:0007669"/>
    <property type="project" value="UniProtKB-UniRule"/>
</dbReference>
<evidence type="ECO:0000313" key="15">
    <source>
        <dbReference type="Proteomes" id="UP001165120"/>
    </source>
</evidence>
<dbReference type="Pfam" id="PF03200">
    <property type="entry name" value="Glyco_hydro_63"/>
    <property type="match status" value="1"/>
</dbReference>
<keyword evidence="8" id="KW-0472">Membrane</keyword>
<evidence type="ECO:0000256" key="10">
    <source>
        <dbReference type="ARBA" id="ARBA00023295"/>
    </source>
</evidence>
<comment type="function">
    <text evidence="12">Cleaves the distal alpha 1,2-linked glucose residue from the Glc(3)Man(9)GlcNAc(2) oligosaccharide precursor.</text>
</comment>
<dbReference type="InterPro" id="IPR008928">
    <property type="entry name" value="6-hairpin_glycosidase_sf"/>
</dbReference>
<evidence type="ECO:0000256" key="5">
    <source>
        <dbReference type="ARBA" id="ARBA00022824"/>
    </source>
</evidence>
<comment type="similarity">
    <text evidence="2 12">Belongs to the glycosyl hydrolase 63 family.</text>
</comment>
<organism evidence="14 15">
    <name type="scientific">Candida boidinii</name>
    <name type="common">Yeast</name>
    <dbReference type="NCBI Taxonomy" id="5477"/>
    <lineage>
        <taxon>Eukaryota</taxon>
        <taxon>Fungi</taxon>
        <taxon>Dikarya</taxon>
        <taxon>Ascomycota</taxon>
        <taxon>Saccharomycotina</taxon>
        <taxon>Pichiomycetes</taxon>
        <taxon>Pichiales</taxon>
        <taxon>Pichiaceae</taxon>
        <taxon>Ogataea</taxon>
        <taxon>Ogataea/Candida clade</taxon>
    </lineage>
</organism>
<evidence type="ECO:0000259" key="13">
    <source>
        <dbReference type="Pfam" id="PF03200"/>
    </source>
</evidence>
<keyword evidence="10 12" id="KW-0326">Glycosidase</keyword>
<dbReference type="GO" id="GO:0006487">
    <property type="term" value="P:protein N-linked glycosylation"/>
    <property type="evidence" value="ECO:0007669"/>
    <property type="project" value="UniProtKB-UniRule"/>
</dbReference>
<reference evidence="14" key="1">
    <citation type="submission" date="2023-04" db="EMBL/GenBank/DDBJ databases">
        <title>Candida boidinii NBRC 10035.</title>
        <authorList>
            <person name="Ichikawa N."/>
            <person name="Sato H."/>
            <person name="Tonouchi N."/>
        </authorList>
    </citation>
    <scope>NUCLEOTIDE SEQUENCE</scope>
    <source>
        <strain evidence="14">NBRC 10035</strain>
    </source>
</reference>
<dbReference type="Proteomes" id="UP001165120">
    <property type="component" value="Unassembled WGS sequence"/>
</dbReference>
<evidence type="ECO:0000313" key="14">
    <source>
        <dbReference type="EMBL" id="GME80334.1"/>
    </source>
</evidence>
<evidence type="ECO:0000256" key="3">
    <source>
        <dbReference type="ARBA" id="ARBA00022692"/>
    </source>
</evidence>
<evidence type="ECO:0000256" key="7">
    <source>
        <dbReference type="ARBA" id="ARBA00022989"/>
    </source>
</evidence>
<dbReference type="InterPro" id="IPR004888">
    <property type="entry name" value="Glycoside_hydrolase_63"/>
</dbReference>
<evidence type="ECO:0000256" key="2">
    <source>
        <dbReference type="ARBA" id="ARBA00010833"/>
    </source>
</evidence>
<sequence>MDEFDRKAFSDKEAYRWKGRSVTHCLPSGLDDYPRCEPDVSELNVDLISWIGVMTKSMKQIAFLLEEHADSQEYSSILYNITRNIDDLHWSEKHKSYCDVSVDDDDETEFVCHIGYVTLMPFIHGLIPVDSPHLLDILKTIRDPEQLWTPYGIRSLSKADTNFHTEEDYWRGHIWININYLILESLFRYGSENGVDPEVKALAAKTYKELRVNIVNNIYNNYAKTGFLWEQYNEGTGVGQRTRHFAGWTSLVVLIMKMPETVS</sequence>
<evidence type="ECO:0000256" key="11">
    <source>
        <dbReference type="ARBA" id="ARBA00038888"/>
    </source>
</evidence>
<dbReference type="GO" id="GO:0004573">
    <property type="term" value="F:Glc3Man9GlcNAc2 oligosaccharide glucosidase activity"/>
    <property type="evidence" value="ECO:0007669"/>
    <property type="project" value="UniProtKB-UniRule"/>
</dbReference>
<dbReference type="EC" id="3.2.1.106" evidence="11 12"/>
<comment type="pathway">
    <text evidence="12">Glycan metabolism; N-glycan degradation.</text>
</comment>
<dbReference type="AlphaFoldDB" id="A0A9W6WL71"/>
<keyword evidence="6" id="KW-0735">Signal-anchor</keyword>
<comment type="caution">
    <text evidence="14">The sequence shown here is derived from an EMBL/GenBank/DDBJ whole genome shotgun (WGS) entry which is preliminary data.</text>
</comment>
<dbReference type="InterPro" id="IPR012341">
    <property type="entry name" value="6hp_glycosidase-like_sf"/>
</dbReference>
<dbReference type="InterPro" id="IPR031335">
    <property type="entry name" value="Glyco_hydro_63_C"/>
</dbReference>
<keyword evidence="4 12" id="KW-0378">Hydrolase</keyword>
<evidence type="ECO:0000256" key="1">
    <source>
        <dbReference type="ARBA" id="ARBA00004648"/>
    </source>
</evidence>
<keyword evidence="3" id="KW-0812">Transmembrane</keyword>
<accession>A0A9W6WL71</accession>
<dbReference type="PANTHER" id="PTHR10412">
    <property type="entry name" value="MANNOSYL-OLIGOSACCHARIDE GLUCOSIDASE"/>
    <property type="match status" value="1"/>
</dbReference>
<proteinExistence type="inferred from homology"/>
<evidence type="ECO:0000256" key="8">
    <source>
        <dbReference type="ARBA" id="ARBA00023136"/>
    </source>
</evidence>
<gene>
    <name evidence="14" type="ORF">Cboi02_000637600</name>
</gene>
<keyword evidence="7" id="KW-1133">Transmembrane helix</keyword>
<dbReference type="EMBL" id="BSXN01003993">
    <property type="protein sequence ID" value="GME80334.1"/>
    <property type="molecule type" value="Genomic_DNA"/>
</dbReference>
<dbReference type="SUPFAM" id="SSF48208">
    <property type="entry name" value="Six-hairpin glycosidases"/>
    <property type="match status" value="1"/>
</dbReference>
<keyword evidence="9 12" id="KW-0325">Glycoprotein</keyword>
<dbReference type="Gene3D" id="1.50.10.10">
    <property type="match status" value="1"/>
</dbReference>
<evidence type="ECO:0000256" key="4">
    <source>
        <dbReference type="ARBA" id="ARBA00022801"/>
    </source>
</evidence>
<dbReference type="PANTHER" id="PTHR10412:SF11">
    <property type="entry name" value="MANNOSYL-OLIGOSACCHARIDE GLUCOSIDASE"/>
    <property type="match status" value="1"/>
</dbReference>
<dbReference type="GO" id="GO:0005789">
    <property type="term" value="C:endoplasmic reticulum membrane"/>
    <property type="evidence" value="ECO:0007669"/>
    <property type="project" value="UniProtKB-SubCell"/>
</dbReference>
<protein>
    <recommendedName>
        <fullName evidence="11 12">Mannosyl-oligosaccharide glucosidase</fullName>
        <ecNumber evidence="11 12">3.2.1.106</ecNumber>
    </recommendedName>
    <alternativeName>
        <fullName evidence="12">Glucosidase I</fullName>
    </alternativeName>
</protein>
<evidence type="ECO:0000256" key="12">
    <source>
        <dbReference type="RuleBase" id="RU369107"/>
    </source>
</evidence>
<comment type="catalytic activity">
    <reaction evidence="12">
        <text>N(4)-(alpha-D-Glc-(1-&gt;2)-alpha-D-Glc-(1-&gt;3)-alpha-D-Glc-(1-&gt;3)-alpha-D-Man-(1-&gt;2)-alpha-D-Man-(1-&gt;2)-alpha-D-Man-(1-&gt;3)-[alpha-D-Man-(1-&gt;2)-alpha-D-Man-(1-&gt;3)-[alpha-D-Man-(1-&gt;2)-alpha-D-Man-(1-&gt;6)]-alpha-D-Man-(1-&gt;6)]-beta-D-Man-(1-&gt;4)-beta-D-GlcNAc-(1-&gt;4)-beta-D-GlcNAc)-L-asparaginyl-[protein] + H2O = N(4)-(alpha-D-Glc-(1-&gt;3)-alpha-D-Glc-(1-&gt;3)-alpha-D-Man-(1-&gt;2)-alpha-D-Man-(1-&gt;2)-alpha-D-Man-(1-&gt;3)-[alpha-D-Man-(1-&gt;2)-alpha-D-Man-(1-&gt;3)-[alpha-D-Man-(1-&gt;2)-alpha-D-Man-(1-&gt;6)]-alpha-D-Man-(1-&gt;6)]-beta-D-Man-(1-&gt;4)-beta-D-GlcNAc-(1-&gt;4)-beta-D-GlcNAc)-L-asparaginyl-[protein] + beta-D-glucose</text>
        <dbReference type="Rhea" id="RHEA:55988"/>
        <dbReference type="Rhea" id="RHEA-COMP:12806"/>
        <dbReference type="Rhea" id="RHEA-COMP:14355"/>
        <dbReference type="ChEBI" id="CHEBI:15377"/>
        <dbReference type="ChEBI" id="CHEBI:15903"/>
        <dbReference type="ChEBI" id="CHEBI:59082"/>
        <dbReference type="ChEBI" id="CHEBI:132537"/>
        <dbReference type="EC" id="3.2.1.106"/>
    </reaction>
</comment>
<feature type="domain" description="Glycosyl hydrolase family 63 C-terminal" evidence="13">
    <location>
        <begin position="12"/>
        <end position="257"/>
    </location>
</feature>
<keyword evidence="5 12" id="KW-0256">Endoplasmic reticulum</keyword>
<keyword evidence="15" id="KW-1185">Reference proteome</keyword>
<comment type="subcellular location">
    <subcellularLocation>
        <location evidence="1 12">Endoplasmic reticulum membrane</location>
        <topology evidence="1 12">Single-pass type II membrane protein</topology>
    </subcellularLocation>
</comment>
<evidence type="ECO:0000256" key="6">
    <source>
        <dbReference type="ARBA" id="ARBA00022968"/>
    </source>
</evidence>
<name>A0A9W6WL71_CANBO</name>
<evidence type="ECO:0000256" key="9">
    <source>
        <dbReference type="ARBA" id="ARBA00023180"/>
    </source>
</evidence>